<proteinExistence type="inferred from homology"/>
<comment type="caution">
    <text evidence="11">The sequence shown here is derived from an EMBL/GenBank/DDBJ whole genome shotgun (WGS) entry which is preliminary data.</text>
</comment>
<gene>
    <name evidence="11" type="ORF">Taro_019508</name>
</gene>
<evidence type="ECO:0000256" key="1">
    <source>
        <dbReference type="ARBA" id="ARBA00007469"/>
    </source>
</evidence>
<dbReference type="FunFam" id="3.90.730.10:FF:000007">
    <property type="entry name" value="Ribonuclease T2"/>
    <property type="match status" value="1"/>
</dbReference>
<keyword evidence="3 10" id="KW-0732">Signal</keyword>
<dbReference type="PANTHER" id="PTHR11240">
    <property type="entry name" value="RIBONUCLEASE T2"/>
    <property type="match status" value="1"/>
</dbReference>
<reference evidence="11" key="1">
    <citation type="submission" date="2017-07" db="EMBL/GenBank/DDBJ databases">
        <title>Taro Niue Genome Assembly and Annotation.</title>
        <authorList>
            <person name="Atibalentja N."/>
            <person name="Keating K."/>
            <person name="Fields C.J."/>
        </authorList>
    </citation>
    <scope>NUCLEOTIDE SEQUENCE</scope>
    <source>
        <strain evidence="11">Niue_2</strain>
        <tissue evidence="11">Leaf</tissue>
    </source>
</reference>
<keyword evidence="6" id="KW-1015">Disulfide bond</keyword>
<dbReference type="GO" id="GO:0033897">
    <property type="term" value="F:ribonuclease T2 activity"/>
    <property type="evidence" value="ECO:0007669"/>
    <property type="project" value="InterPro"/>
</dbReference>
<evidence type="ECO:0000256" key="6">
    <source>
        <dbReference type="ARBA" id="ARBA00023157"/>
    </source>
</evidence>
<dbReference type="GO" id="GO:0006401">
    <property type="term" value="P:RNA catabolic process"/>
    <property type="evidence" value="ECO:0007669"/>
    <property type="project" value="TreeGrafter"/>
</dbReference>
<dbReference type="GO" id="GO:0005576">
    <property type="term" value="C:extracellular region"/>
    <property type="evidence" value="ECO:0007669"/>
    <property type="project" value="TreeGrafter"/>
</dbReference>
<keyword evidence="2" id="KW-0540">Nuclease</keyword>
<evidence type="ECO:0000313" key="12">
    <source>
        <dbReference type="Proteomes" id="UP000652761"/>
    </source>
</evidence>
<keyword evidence="4" id="KW-0255">Endonuclease</keyword>
<dbReference type="GO" id="GO:0016787">
    <property type="term" value="F:hydrolase activity"/>
    <property type="evidence" value="ECO:0007669"/>
    <property type="project" value="UniProtKB-KW"/>
</dbReference>
<name>A0A843UTY9_COLES</name>
<evidence type="ECO:0000256" key="10">
    <source>
        <dbReference type="SAM" id="SignalP"/>
    </source>
</evidence>
<evidence type="ECO:0000256" key="7">
    <source>
        <dbReference type="ARBA" id="ARBA00023239"/>
    </source>
</evidence>
<protein>
    <submittedName>
        <fullName evidence="11">Uncharacterized protein</fullName>
    </submittedName>
</protein>
<evidence type="ECO:0000256" key="3">
    <source>
        <dbReference type="ARBA" id="ARBA00022729"/>
    </source>
</evidence>
<dbReference type="OrthoDB" id="435754at2759"/>
<dbReference type="Gene3D" id="3.90.730.10">
    <property type="entry name" value="Ribonuclease T2-like"/>
    <property type="match status" value="1"/>
</dbReference>
<keyword evidence="5" id="KW-0378">Hydrolase</keyword>
<feature type="active site" evidence="8">
    <location>
        <position position="134"/>
    </location>
</feature>
<dbReference type="SUPFAM" id="SSF55895">
    <property type="entry name" value="Ribonuclease Rh-like"/>
    <property type="match status" value="1"/>
</dbReference>
<dbReference type="EMBL" id="NMUH01000941">
    <property type="protein sequence ID" value="MQL86968.1"/>
    <property type="molecule type" value="Genomic_DNA"/>
</dbReference>
<dbReference type="InterPro" id="IPR033697">
    <property type="entry name" value="Ribonuclease_T2_eukaryotic"/>
</dbReference>
<keyword evidence="12" id="KW-1185">Reference proteome</keyword>
<keyword evidence="7" id="KW-0456">Lyase</keyword>
<feature type="signal peptide" evidence="10">
    <location>
        <begin position="1"/>
        <end position="24"/>
    </location>
</feature>
<feature type="active site" evidence="8">
    <location>
        <position position="148"/>
    </location>
</feature>
<organism evidence="11 12">
    <name type="scientific">Colocasia esculenta</name>
    <name type="common">Wild taro</name>
    <name type="synonym">Arum esculentum</name>
    <dbReference type="NCBI Taxonomy" id="4460"/>
    <lineage>
        <taxon>Eukaryota</taxon>
        <taxon>Viridiplantae</taxon>
        <taxon>Streptophyta</taxon>
        <taxon>Embryophyta</taxon>
        <taxon>Tracheophyta</taxon>
        <taxon>Spermatophyta</taxon>
        <taxon>Magnoliopsida</taxon>
        <taxon>Liliopsida</taxon>
        <taxon>Araceae</taxon>
        <taxon>Aroideae</taxon>
        <taxon>Colocasieae</taxon>
        <taxon>Colocasia</taxon>
    </lineage>
</organism>
<dbReference type="Proteomes" id="UP000652761">
    <property type="component" value="Unassembled WGS sequence"/>
</dbReference>
<dbReference type="CDD" id="cd01061">
    <property type="entry name" value="RNase_T2_euk"/>
    <property type="match status" value="1"/>
</dbReference>
<evidence type="ECO:0000256" key="2">
    <source>
        <dbReference type="ARBA" id="ARBA00022722"/>
    </source>
</evidence>
<comment type="similarity">
    <text evidence="1 9">Belongs to the RNase T2 family.</text>
</comment>
<evidence type="ECO:0000313" key="11">
    <source>
        <dbReference type="EMBL" id="MQL86968.1"/>
    </source>
</evidence>
<accession>A0A843UTY9</accession>
<evidence type="ECO:0000256" key="4">
    <source>
        <dbReference type="ARBA" id="ARBA00022759"/>
    </source>
</evidence>
<dbReference type="InterPro" id="IPR036430">
    <property type="entry name" value="RNase_T2-like_sf"/>
</dbReference>
<dbReference type="InterPro" id="IPR001568">
    <property type="entry name" value="RNase_T2-like"/>
</dbReference>
<evidence type="ECO:0000256" key="5">
    <source>
        <dbReference type="ARBA" id="ARBA00022801"/>
    </source>
</evidence>
<feature type="chain" id="PRO_5032766547" evidence="10">
    <location>
        <begin position="25"/>
        <end position="286"/>
    </location>
</feature>
<dbReference type="PANTHER" id="PTHR11240:SF22">
    <property type="entry name" value="RIBONUCLEASE T2"/>
    <property type="match status" value="1"/>
</dbReference>
<dbReference type="AlphaFoldDB" id="A0A843UTY9"/>
<dbReference type="GO" id="GO:0003723">
    <property type="term" value="F:RNA binding"/>
    <property type="evidence" value="ECO:0007669"/>
    <property type="project" value="InterPro"/>
</dbReference>
<dbReference type="Pfam" id="PF00445">
    <property type="entry name" value="Ribonuclease_T2"/>
    <property type="match status" value="1"/>
</dbReference>
<evidence type="ECO:0000256" key="8">
    <source>
        <dbReference type="PIRSR" id="PIRSR633697-1"/>
    </source>
</evidence>
<sequence>MGSPGGGLLLVAALLLSLSAPSFSSVLYRGAPRQREFDYFLLALQWPGSLCQRTRHCCPKNGCCRSSVALDEFTIHGLWVDYDDGTWPACCTDSRFDIKKVKPLMEKLEKYWPTLSCSSSSNCHGGKGLFWAHEVVYYSSSPDDTKKHGTCSSPVINDEFGYFLTALDLYLKYNITKVLDQAGFSANNSEKYQLSGIIDAVKNSTGASPSLVCSHGAVQELRLCFYKDFKPRDCVIGSNTLGDLNSRSSCPQYVSLPKYIPTVSRDASIMLGRSPDSDDFELVALD</sequence>
<feature type="active site" evidence="8">
    <location>
        <position position="76"/>
    </location>
</feature>
<evidence type="ECO:0000256" key="9">
    <source>
        <dbReference type="RuleBase" id="RU004328"/>
    </source>
</evidence>